<reference evidence="1 2" key="1">
    <citation type="submission" date="2019-03" db="EMBL/GenBank/DDBJ databases">
        <title>Genomic Encyclopedia of Type Strains, Phase IV (KMG-IV): sequencing the most valuable type-strain genomes for metagenomic binning, comparative biology and taxonomic classification.</title>
        <authorList>
            <person name="Goeker M."/>
        </authorList>
    </citation>
    <scope>NUCLEOTIDE SEQUENCE [LARGE SCALE GENOMIC DNA]</scope>
    <source>
        <strain evidence="1 2">DSM 16998</strain>
    </source>
</reference>
<name>A0A4R6QME9_9BURK</name>
<dbReference type="InParanoid" id="A0A4R6QME9"/>
<organism evidence="1 2">
    <name type="scientific">Roseateles toxinivorans</name>
    <dbReference type="NCBI Taxonomy" id="270368"/>
    <lineage>
        <taxon>Bacteria</taxon>
        <taxon>Pseudomonadati</taxon>
        <taxon>Pseudomonadota</taxon>
        <taxon>Betaproteobacteria</taxon>
        <taxon>Burkholderiales</taxon>
        <taxon>Sphaerotilaceae</taxon>
        <taxon>Roseateles</taxon>
    </lineage>
</organism>
<dbReference type="SUPFAM" id="SSF53187">
    <property type="entry name" value="Zn-dependent exopeptidases"/>
    <property type="match status" value="1"/>
</dbReference>
<dbReference type="AlphaFoldDB" id="A0A4R6QME9"/>
<dbReference type="OrthoDB" id="7956186at2"/>
<gene>
    <name evidence="1" type="ORF">DES47_104299</name>
</gene>
<dbReference type="Gene3D" id="3.40.630.10">
    <property type="entry name" value="Zn peptidases"/>
    <property type="match status" value="1"/>
</dbReference>
<evidence type="ECO:0000313" key="2">
    <source>
        <dbReference type="Proteomes" id="UP000295361"/>
    </source>
</evidence>
<sequence>MTALIQHLVLPSTLDTLPARLQALSATRAEVWLFEDEQQRRSAERGLERLGMDVQVRCAYKPLLHFFLEEAGPLQDLHEITVHAPAELLQRIKVDAYPLAGLLGEQTRLVFVADAEIAVSLDGWRRRVFVPLNGEGSPIGWLRAWRGNELLHDGPMRTDYEAVFEQTMAAVRRHPWPATEPYFDTLQIDIAMRGIERALDYGDEVISTAEALHEDLYFSILEHFHRLSGRPPGDRTLRPGQIVPMVVHGDGPTMLKVRLLSHRADAPVEVAAPALERLDRPLHPDEVRAAFAPLAGERFSCRSWQGRQVQGLHRAGGLPGVVISGGQHANESSGIVAVLRAGAVLQQRPDAHYALVPLENPDGAGLHHLLCQSNPRHMQHAARFTALGDDLEVRQPPELGEKAARQEAITRTRAGLHLSLHGYPAHEWTRPFSGYLPRGMPDWALPKGFFLILRQHPGHDGTAFLEALTAGLAQDPALRALNARQHALWRAHWGELPFPVFNGIACLVSEDQRSKVPYTLITEYPDETVYGEAFVLAHETLTRTVLLATELYWQGLLGQPRPSV</sequence>
<proteinExistence type="predicted"/>
<accession>A0A4R6QME9</accession>
<dbReference type="EMBL" id="SNXS01000004">
    <property type="protein sequence ID" value="TDP64015.1"/>
    <property type="molecule type" value="Genomic_DNA"/>
</dbReference>
<protein>
    <recommendedName>
        <fullName evidence="3">Zinc carboxypeptidase</fullName>
    </recommendedName>
</protein>
<evidence type="ECO:0000313" key="1">
    <source>
        <dbReference type="EMBL" id="TDP64015.1"/>
    </source>
</evidence>
<comment type="caution">
    <text evidence="1">The sequence shown here is derived from an EMBL/GenBank/DDBJ whole genome shotgun (WGS) entry which is preliminary data.</text>
</comment>
<dbReference type="RefSeq" id="WP_133701862.1">
    <property type="nucleotide sequence ID" value="NZ_SNXS01000004.1"/>
</dbReference>
<keyword evidence="2" id="KW-1185">Reference proteome</keyword>
<dbReference type="Proteomes" id="UP000295361">
    <property type="component" value="Unassembled WGS sequence"/>
</dbReference>
<evidence type="ECO:0008006" key="3">
    <source>
        <dbReference type="Google" id="ProtNLM"/>
    </source>
</evidence>